<name>A0A4Q9NIE0_9APHY</name>
<proteinExistence type="predicted"/>
<evidence type="ECO:0000313" key="1">
    <source>
        <dbReference type="EMBL" id="TBU52144.1"/>
    </source>
</evidence>
<sequence length="260" mass="29067">MDESWKGTTSHVLTDRIPWSTAFATQSPPGFLHYAGNPPLYHAVTLTSLSLGFNETSIGVAFHCLKTLFAFSALRGLRHFKLDIKLNIGPYGASQPLVSVAFGDILKFLLPLVHLHSISFYFEASLAHALDVSEDDLKLVASTWPPLSSLVPLSLDYGPLWWEDETEEIYMKGIRPSLTSLISFIECCPHLDTLIVDFADVTNDELDRLEIRLAENRTFAHVALEWLAPTRTLSREVVVDDVGRLVEMLCAAFPHFHVTM</sequence>
<dbReference type="Proteomes" id="UP000292082">
    <property type="component" value="Unassembled WGS sequence"/>
</dbReference>
<keyword evidence="2" id="KW-1185">Reference proteome</keyword>
<dbReference type="AlphaFoldDB" id="A0A4Q9NIE0"/>
<dbReference type="EMBL" id="ML145264">
    <property type="protein sequence ID" value="TBU52144.1"/>
    <property type="molecule type" value="Genomic_DNA"/>
</dbReference>
<gene>
    <name evidence="1" type="ORF">BD310DRAFT_258502</name>
</gene>
<evidence type="ECO:0000313" key="2">
    <source>
        <dbReference type="Proteomes" id="UP000292082"/>
    </source>
</evidence>
<reference evidence="1 2" key="1">
    <citation type="submission" date="2019-01" db="EMBL/GenBank/DDBJ databases">
        <title>Draft genome sequences of three monokaryotic isolates of the white-rot basidiomycete fungus Dichomitus squalens.</title>
        <authorList>
            <consortium name="DOE Joint Genome Institute"/>
            <person name="Lopez S.C."/>
            <person name="Andreopoulos B."/>
            <person name="Pangilinan J."/>
            <person name="Lipzen A."/>
            <person name="Riley R."/>
            <person name="Ahrendt S."/>
            <person name="Ng V."/>
            <person name="Barry K."/>
            <person name="Daum C."/>
            <person name="Grigoriev I.V."/>
            <person name="Hilden K.S."/>
            <person name="Makela M.R."/>
            <person name="de Vries R.P."/>
        </authorList>
    </citation>
    <scope>NUCLEOTIDE SEQUENCE [LARGE SCALE GENOMIC DNA]</scope>
    <source>
        <strain evidence="1 2">CBS 464.89</strain>
    </source>
</reference>
<organism evidence="1 2">
    <name type="scientific">Dichomitus squalens</name>
    <dbReference type="NCBI Taxonomy" id="114155"/>
    <lineage>
        <taxon>Eukaryota</taxon>
        <taxon>Fungi</taxon>
        <taxon>Dikarya</taxon>
        <taxon>Basidiomycota</taxon>
        <taxon>Agaricomycotina</taxon>
        <taxon>Agaricomycetes</taxon>
        <taxon>Polyporales</taxon>
        <taxon>Polyporaceae</taxon>
        <taxon>Dichomitus</taxon>
    </lineage>
</organism>
<protein>
    <submittedName>
        <fullName evidence="1">Uncharacterized protein</fullName>
    </submittedName>
</protein>
<accession>A0A4Q9NIE0</accession>